<dbReference type="GO" id="GO:0016810">
    <property type="term" value="F:hydrolase activity, acting on carbon-nitrogen (but not peptide) bonds"/>
    <property type="evidence" value="ECO:0007669"/>
    <property type="project" value="InterPro"/>
</dbReference>
<dbReference type="EMBL" id="BMNT01000010">
    <property type="protein sequence ID" value="GGK79286.1"/>
    <property type="molecule type" value="Genomic_DNA"/>
</dbReference>
<evidence type="ECO:0000256" key="1">
    <source>
        <dbReference type="SAM" id="MobiDB-lite"/>
    </source>
</evidence>
<dbReference type="GO" id="GO:0005975">
    <property type="term" value="P:carbohydrate metabolic process"/>
    <property type="evidence" value="ECO:0007669"/>
    <property type="project" value="InterPro"/>
</dbReference>
<evidence type="ECO:0000313" key="3">
    <source>
        <dbReference type="EMBL" id="GGK79286.1"/>
    </source>
</evidence>
<sequence length="541" mass="55637">MEVMSRWLSSGGVAVIIAVTTGCGISLPSHAPPTTLPAQPTTINFVDPASVPGLAVRVSSDDSAPRHVFTAYPVPPAAAPLGERLRRATEAAVRGLGRPGGKGGGAATELNVGWQITAASGGVYGVRLRTGTLTGSAWRNSLATYWYDARSGRVHDSAGLLKDGAALARLAALTRARLGTLGPPVRPAAVRADRDLFDSLNFNPRGDLVAEFDDGRVAPARMGRIAVAVPRQDATPLLSEFGLRVMTVVDSATPPTLPASPPPEFTPSPEVTGPDRAGYGGGGLSGGAGRAGGRADCSVTKCVALTFDDGPGPRTRALLAALAEHHALATFFTLGAGGEARPDLLRAIAAAGHLIANHTWTHRDLAPMDVNRISDELNRTQIAIGVATGRVPRLMRAPYGSTGGGTVAAARALNLAIVGWDVDAGDARDAGPAAVARRTVARVRPGSIVLLHEQGPATVPALREILARLTAKGYAFVTVPELYGSRGMDPGRVYGGAEPPLRRARHRAAGTEPDPSQVATAPGSAASALRDAAGSHPGRDI</sequence>
<comment type="caution">
    <text evidence="3">The sequence shown here is derived from an EMBL/GenBank/DDBJ whole genome shotgun (WGS) entry which is preliminary data.</text>
</comment>
<dbReference type="Gene3D" id="3.20.20.370">
    <property type="entry name" value="Glycoside hydrolase/deacetylase"/>
    <property type="match status" value="1"/>
</dbReference>
<dbReference type="AlphaFoldDB" id="A0A917R0E3"/>
<organism evidence="3 4">
    <name type="scientific">Sphaerisporangium melleum</name>
    <dbReference type="NCBI Taxonomy" id="321316"/>
    <lineage>
        <taxon>Bacteria</taxon>
        <taxon>Bacillati</taxon>
        <taxon>Actinomycetota</taxon>
        <taxon>Actinomycetes</taxon>
        <taxon>Streptosporangiales</taxon>
        <taxon>Streptosporangiaceae</taxon>
        <taxon>Sphaerisporangium</taxon>
    </lineage>
</organism>
<feature type="region of interest" description="Disordered" evidence="1">
    <location>
        <begin position="504"/>
        <end position="541"/>
    </location>
</feature>
<proteinExistence type="predicted"/>
<dbReference type="CDD" id="cd10917">
    <property type="entry name" value="CE4_NodB_like_6s_7s"/>
    <property type="match status" value="1"/>
</dbReference>
<accession>A0A917R0E3</accession>
<keyword evidence="4" id="KW-1185">Reference proteome</keyword>
<feature type="region of interest" description="Disordered" evidence="1">
    <location>
        <begin position="253"/>
        <end position="287"/>
    </location>
</feature>
<evidence type="ECO:0000313" key="4">
    <source>
        <dbReference type="Proteomes" id="UP000645217"/>
    </source>
</evidence>
<feature type="compositionally biased region" description="Pro residues" evidence="1">
    <location>
        <begin position="255"/>
        <end position="266"/>
    </location>
</feature>
<dbReference type="SUPFAM" id="SSF88713">
    <property type="entry name" value="Glycoside hydrolase/deacetylase"/>
    <property type="match status" value="1"/>
</dbReference>
<name>A0A917R0E3_9ACTN</name>
<dbReference type="PROSITE" id="PS51257">
    <property type="entry name" value="PROKAR_LIPOPROTEIN"/>
    <property type="match status" value="1"/>
</dbReference>
<reference evidence="3" key="2">
    <citation type="submission" date="2020-09" db="EMBL/GenBank/DDBJ databases">
        <authorList>
            <person name="Sun Q."/>
            <person name="Ohkuma M."/>
        </authorList>
    </citation>
    <scope>NUCLEOTIDE SEQUENCE</scope>
    <source>
        <strain evidence="3">JCM 13064</strain>
    </source>
</reference>
<gene>
    <name evidence="3" type="ORF">GCM10007964_22370</name>
</gene>
<dbReference type="PANTHER" id="PTHR10587">
    <property type="entry name" value="GLYCOSYL TRANSFERASE-RELATED"/>
    <property type="match status" value="1"/>
</dbReference>
<dbReference type="InterPro" id="IPR011330">
    <property type="entry name" value="Glyco_hydro/deAcase_b/a-brl"/>
</dbReference>
<dbReference type="Proteomes" id="UP000645217">
    <property type="component" value="Unassembled WGS sequence"/>
</dbReference>
<feature type="domain" description="NodB homology" evidence="2">
    <location>
        <begin position="301"/>
        <end position="477"/>
    </location>
</feature>
<protein>
    <recommendedName>
        <fullName evidence="2">NodB homology domain-containing protein</fullName>
    </recommendedName>
</protein>
<dbReference type="PROSITE" id="PS51677">
    <property type="entry name" value="NODB"/>
    <property type="match status" value="1"/>
</dbReference>
<reference evidence="3" key="1">
    <citation type="journal article" date="2014" name="Int. J. Syst. Evol. Microbiol.">
        <title>Complete genome sequence of Corynebacterium casei LMG S-19264T (=DSM 44701T), isolated from a smear-ripened cheese.</title>
        <authorList>
            <consortium name="US DOE Joint Genome Institute (JGI-PGF)"/>
            <person name="Walter F."/>
            <person name="Albersmeier A."/>
            <person name="Kalinowski J."/>
            <person name="Ruckert C."/>
        </authorList>
    </citation>
    <scope>NUCLEOTIDE SEQUENCE</scope>
    <source>
        <strain evidence="3">JCM 13064</strain>
    </source>
</reference>
<dbReference type="PANTHER" id="PTHR10587:SF137">
    <property type="entry name" value="4-DEOXY-4-FORMAMIDO-L-ARABINOSE-PHOSPHOUNDECAPRENOL DEFORMYLASE ARND-RELATED"/>
    <property type="match status" value="1"/>
</dbReference>
<dbReference type="Pfam" id="PF01522">
    <property type="entry name" value="Polysacc_deac_1"/>
    <property type="match status" value="1"/>
</dbReference>
<evidence type="ECO:0000259" key="2">
    <source>
        <dbReference type="PROSITE" id="PS51677"/>
    </source>
</evidence>
<dbReference type="InterPro" id="IPR050248">
    <property type="entry name" value="Polysacc_deacetylase_ArnD"/>
</dbReference>
<feature type="compositionally biased region" description="Gly residues" evidence="1">
    <location>
        <begin position="278"/>
        <end position="287"/>
    </location>
</feature>
<dbReference type="InterPro" id="IPR002509">
    <property type="entry name" value="NODB_dom"/>
</dbReference>